<evidence type="ECO:0000256" key="3">
    <source>
        <dbReference type="ARBA" id="ARBA00023125"/>
    </source>
</evidence>
<dbReference type="GO" id="GO:0046983">
    <property type="term" value="F:protein dimerization activity"/>
    <property type="evidence" value="ECO:0007669"/>
    <property type="project" value="InterPro"/>
</dbReference>
<sequence length="176" mass="20093">MTKEDQNRKKTNNPKTYQVRKECIKRKTMELSTLCDIPVCTIITGPQGELQTWPENLDAVKEVLNLYTQNLKPEKKAKELSASEEEEKDKDEEEQEGEKDILTLVESKLDAVNKRICFLKDKNNAAGAACKSLTNVEIKTHVVTELETILDSRRANPLEVSTWAARPLLDYAQWKS</sequence>
<keyword evidence="2" id="KW-0805">Transcription regulation</keyword>
<evidence type="ECO:0000259" key="7">
    <source>
        <dbReference type="PROSITE" id="PS50066"/>
    </source>
</evidence>
<dbReference type="EMBL" id="JAJAGQ010000001">
    <property type="protein sequence ID" value="KAJ8572620.1"/>
    <property type="molecule type" value="Genomic_DNA"/>
</dbReference>
<evidence type="ECO:0000313" key="8">
    <source>
        <dbReference type="EMBL" id="KAJ8572620.1"/>
    </source>
</evidence>
<keyword evidence="9" id="KW-1185">Reference proteome</keyword>
<dbReference type="InterPro" id="IPR036879">
    <property type="entry name" value="TF_MADSbox_sf"/>
</dbReference>
<feature type="domain" description="MADS-box" evidence="7">
    <location>
        <begin position="10"/>
        <end position="53"/>
    </location>
</feature>
<gene>
    <name evidence="8" type="ORF">K7X08_009131</name>
</gene>
<organism evidence="8 9">
    <name type="scientific">Anisodus acutangulus</name>
    <dbReference type="NCBI Taxonomy" id="402998"/>
    <lineage>
        <taxon>Eukaryota</taxon>
        <taxon>Viridiplantae</taxon>
        <taxon>Streptophyta</taxon>
        <taxon>Embryophyta</taxon>
        <taxon>Tracheophyta</taxon>
        <taxon>Spermatophyta</taxon>
        <taxon>Magnoliopsida</taxon>
        <taxon>eudicotyledons</taxon>
        <taxon>Gunneridae</taxon>
        <taxon>Pentapetalae</taxon>
        <taxon>asterids</taxon>
        <taxon>lamiids</taxon>
        <taxon>Solanales</taxon>
        <taxon>Solanaceae</taxon>
        <taxon>Solanoideae</taxon>
        <taxon>Hyoscyameae</taxon>
        <taxon>Anisodus</taxon>
    </lineage>
</organism>
<comment type="caution">
    <text evidence="8">The sequence shown here is derived from an EMBL/GenBank/DDBJ whole genome shotgun (WGS) entry which is preliminary data.</text>
</comment>
<dbReference type="InterPro" id="IPR002100">
    <property type="entry name" value="TF_MADSbox"/>
</dbReference>
<accession>A0A9Q1N2M3</accession>
<evidence type="ECO:0000256" key="1">
    <source>
        <dbReference type="ARBA" id="ARBA00004123"/>
    </source>
</evidence>
<dbReference type="PROSITE" id="PS50066">
    <property type="entry name" value="MADS_BOX_2"/>
    <property type="match status" value="1"/>
</dbReference>
<feature type="region of interest" description="Disordered" evidence="6">
    <location>
        <begin position="74"/>
        <end position="100"/>
    </location>
</feature>
<feature type="compositionally biased region" description="Acidic residues" evidence="6">
    <location>
        <begin position="82"/>
        <end position="97"/>
    </location>
</feature>
<dbReference type="AlphaFoldDB" id="A0A9Q1N2M3"/>
<name>A0A9Q1N2M3_9SOLA</name>
<dbReference type="Pfam" id="PF00319">
    <property type="entry name" value="SRF-TF"/>
    <property type="match status" value="1"/>
</dbReference>
<dbReference type="SUPFAM" id="SSF55455">
    <property type="entry name" value="SRF-like"/>
    <property type="match status" value="1"/>
</dbReference>
<evidence type="ECO:0000256" key="6">
    <source>
        <dbReference type="SAM" id="MobiDB-lite"/>
    </source>
</evidence>
<evidence type="ECO:0000256" key="4">
    <source>
        <dbReference type="ARBA" id="ARBA00023163"/>
    </source>
</evidence>
<evidence type="ECO:0000256" key="5">
    <source>
        <dbReference type="ARBA" id="ARBA00023242"/>
    </source>
</evidence>
<dbReference type="GO" id="GO:0005634">
    <property type="term" value="C:nucleus"/>
    <property type="evidence" value="ECO:0007669"/>
    <property type="project" value="UniProtKB-SubCell"/>
</dbReference>
<comment type="subcellular location">
    <subcellularLocation>
        <location evidence="1">Nucleus</location>
    </subcellularLocation>
</comment>
<dbReference type="Proteomes" id="UP001152561">
    <property type="component" value="Unassembled WGS sequence"/>
</dbReference>
<evidence type="ECO:0000313" key="9">
    <source>
        <dbReference type="Proteomes" id="UP001152561"/>
    </source>
</evidence>
<proteinExistence type="predicted"/>
<dbReference type="Gene3D" id="3.40.1810.10">
    <property type="entry name" value="Transcription factor, MADS-box"/>
    <property type="match status" value="1"/>
</dbReference>
<dbReference type="GO" id="GO:0003677">
    <property type="term" value="F:DNA binding"/>
    <property type="evidence" value="ECO:0007669"/>
    <property type="project" value="UniProtKB-KW"/>
</dbReference>
<dbReference type="OrthoDB" id="1306420at2759"/>
<keyword evidence="3" id="KW-0238">DNA-binding</keyword>
<keyword evidence="5" id="KW-0539">Nucleus</keyword>
<keyword evidence="4" id="KW-0804">Transcription</keyword>
<evidence type="ECO:0000256" key="2">
    <source>
        <dbReference type="ARBA" id="ARBA00023015"/>
    </source>
</evidence>
<protein>
    <recommendedName>
        <fullName evidence="7">MADS-box domain-containing protein</fullName>
    </recommendedName>
</protein>
<reference evidence="9" key="1">
    <citation type="journal article" date="2023" name="Proc. Natl. Acad. Sci. U.S.A.">
        <title>Genomic and structural basis for evolution of tropane alkaloid biosynthesis.</title>
        <authorList>
            <person name="Wanga Y.-J."/>
            <person name="Taina T."/>
            <person name="Yua J.-Y."/>
            <person name="Lia J."/>
            <person name="Xua B."/>
            <person name="Chenc J."/>
            <person name="D'Auriad J.C."/>
            <person name="Huanga J.-P."/>
            <person name="Huanga S.-X."/>
        </authorList>
    </citation>
    <scope>NUCLEOTIDE SEQUENCE [LARGE SCALE GENOMIC DNA]</scope>
    <source>
        <strain evidence="9">cv. KIB-2019</strain>
    </source>
</reference>